<name>A0ABU9Y1R8_9SPHN</name>
<sequence length="417" mass="46582">MITAGGLDPITLPVEARLLLACALHNALVSPRQLRSLASEVRDWPAVVRQATHHLSLPVLRERLSEIEDCVPSEIMAELDRAVIVATAHNLQLSAIAVELNQSWFQPKQVRFALFKGVAVAQRYYGSVSGRSCRDLDLLVSANGFADTMTHLIAQGFRLSKPFELPADPGRHGAHIDAMCGLNREISMRAPSGPMVDLHQSVDLTGADFPTDELLERAETITIAGETLPVFSTADLFVYICYHHSRHRWSRLHWIGDLGRIAAAPDFDIAAMRAQAKRAGLEKLVLACLEMPALLVGAVAGGWPVGPGLAARMTRDCIRFLHPDNAAPELERHSRTDDRLFRWRDWFATTAIEWRQREGLGRRARAVGRSLVPSWQAYRDLPLPRGLRWLYVPWRAAAHMVRYFPLPKFGRKDGKRG</sequence>
<organism evidence="1 2">
    <name type="scientific">Sphingomonas oligophenolica</name>
    <dbReference type="NCBI Taxonomy" id="301154"/>
    <lineage>
        <taxon>Bacteria</taxon>
        <taxon>Pseudomonadati</taxon>
        <taxon>Pseudomonadota</taxon>
        <taxon>Alphaproteobacteria</taxon>
        <taxon>Sphingomonadales</taxon>
        <taxon>Sphingomonadaceae</taxon>
        <taxon>Sphingomonas</taxon>
    </lineage>
</organism>
<dbReference type="EMBL" id="JBDIME010000005">
    <property type="protein sequence ID" value="MEN2789725.1"/>
    <property type="molecule type" value="Genomic_DNA"/>
</dbReference>
<comment type="caution">
    <text evidence="1">The sequence shown here is derived from an EMBL/GenBank/DDBJ whole genome shotgun (WGS) entry which is preliminary data.</text>
</comment>
<evidence type="ECO:0000313" key="2">
    <source>
        <dbReference type="Proteomes" id="UP001419910"/>
    </source>
</evidence>
<dbReference type="RefSeq" id="WP_343889496.1">
    <property type="nucleotide sequence ID" value="NZ_BAAAEH010000022.1"/>
</dbReference>
<dbReference type="InterPro" id="IPR039498">
    <property type="entry name" value="NTP_transf_5"/>
</dbReference>
<evidence type="ECO:0000313" key="1">
    <source>
        <dbReference type="EMBL" id="MEN2789725.1"/>
    </source>
</evidence>
<accession>A0ABU9Y1R8</accession>
<dbReference type="Pfam" id="PF14907">
    <property type="entry name" value="NTP_transf_5"/>
    <property type="match status" value="1"/>
</dbReference>
<reference evidence="1 2" key="1">
    <citation type="submission" date="2024-05" db="EMBL/GenBank/DDBJ databases">
        <authorList>
            <person name="Liu Q."/>
            <person name="Xin Y.-H."/>
        </authorList>
    </citation>
    <scope>NUCLEOTIDE SEQUENCE [LARGE SCALE GENOMIC DNA]</scope>
    <source>
        <strain evidence="1 2">CGMCC 1.10181</strain>
    </source>
</reference>
<dbReference type="Proteomes" id="UP001419910">
    <property type="component" value="Unassembled WGS sequence"/>
</dbReference>
<keyword evidence="2" id="KW-1185">Reference proteome</keyword>
<protein>
    <submittedName>
        <fullName evidence="1">Nucleotidyltransferase family protein</fullName>
    </submittedName>
</protein>
<proteinExistence type="predicted"/>
<gene>
    <name evidence="1" type="ORF">ABC974_08820</name>
</gene>